<dbReference type="EMBL" id="JBHULN010000006">
    <property type="protein sequence ID" value="MFD2571402.1"/>
    <property type="molecule type" value="Genomic_DNA"/>
</dbReference>
<accession>A0ABW5M6W4</accession>
<protein>
    <submittedName>
        <fullName evidence="1">Uncharacterized protein</fullName>
    </submittedName>
</protein>
<gene>
    <name evidence="1" type="ORF">ACFSUS_12205</name>
</gene>
<evidence type="ECO:0000313" key="2">
    <source>
        <dbReference type="Proteomes" id="UP001597469"/>
    </source>
</evidence>
<reference evidence="2" key="1">
    <citation type="journal article" date="2019" name="Int. J. Syst. Evol. Microbiol.">
        <title>The Global Catalogue of Microorganisms (GCM) 10K type strain sequencing project: providing services to taxonomists for standard genome sequencing and annotation.</title>
        <authorList>
            <consortium name="The Broad Institute Genomics Platform"/>
            <consortium name="The Broad Institute Genome Sequencing Center for Infectious Disease"/>
            <person name="Wu L."/>
            <person name="Ma J."/>
        </authorList>
    </citation>
    <scope>NUCLEOTIDE SEQUENCE [LARGE SCALE GENOMIC DNA]</scope>
    <source>
        <strain evidence="2">KCTC 42805</strain>
    </source>
</reference>
<evidence type="ECO:0000313" key="1">
    <source>
        <dbReference type="EMBL" id="MFD2571402.1"/>
    </source>
</evidence>
<comment type="caution">
    <text evidence="1">The sequence shown here is derived from an EMBL/GenBank/DDBJ whole genome shotgun (WGS) entry which is preliminary data.</text>
</comment>
<name>A0ABW5M6W4_9BACT</name>
<proteinExistence type="predicted"/>
<sequence>MQLVKKLPIRHFTITTPLFIGLLMLVNSCIPDFLVSDPDWVVIEAGDHEPLPKRKVGIVISPEEVSATVTFDSTCIYDIGAVDADDWNKVIGLGFVGSQNQDVTTGIPPHQIDGARIGWRWNPQRQRIDLGAYAYVEGKRIDFKVAEAFINVPTKLTIRIDYNRKVYQFLGAQQTVPFTHNKSFAYKTGLYFGGNQPAPHKIRVKIVD</sequence>
<organism evidence="1 2">
    <name type="scientific">Spirosoma soli</name>
    <dbReference type="NCBI Taxonomy" id="1770529"/>
    <lineage>
        <taxon>Bacteria</taxon>
        <taxon>Pseudomonadati</taxon>
        <taxon>Bacteroidota</taxon>
        <taxon>Cytophagia</taxon>
        <taxon>Cytophagales</taxon>
        <taxon>Cytophagaceae</taxon>
        <taxon>Spirosoma</taxon>
    </lineage>
</organism>
<dbReference type="RefSeq" id="WP_381522913.1">
    <property type="nucleotide sequence ID" value="NZ_JBHULN010000006.1"/>
</dbReference>
<keyword evidence="2" id="KW-1185">Reference proteome</keyword>
<dbReference type="Proteomes" id="UP001597469">
    <property type="component" value="Unassembled WGS sequence"/>
</dbReference>